<dbReference type="AlphaFoldDB" id="A0A0W1SLU5"/>
<reference evidence="2 3" key="1">
    <citation type="submission" date="2015-12" db="EMBL/GenBank/DDBJ databases">
        <title>Haloferax profundi sp. nov. isolated from the Discovery deep brine-seawater interface in the Red Sea.</title>
        <authorList>
            <person name="Zhang G."/>
            <person name="Stingl U."/>
            <person name="Rashid M."/>
        </authorList>
    </citation>
    <scope>NUCLEOTIDE SEQUENCE [LARGE SCALE GENOMIC DNA]</scope>
    <source>
        <strain evidence="2 3">SB29</strain>
    </source>
</reference>
<dbReference type="InterPro" id="IPR050644">
    <property type="entry name" value="PG_Glycine_Bridge_Synth"/>
</dbReference>
<feature type="domain" description="BioF2-like acetyltransferase" evidence="1">
    <location>
        <begin position="165"/>
        <end position="305"/>
    </location>
</feature>
<dbReference type="Pfam" id="PF13480">
    <property type="entry name" value="Acetyltransf_6"/>
    <property type="match status" value="1"/>
</dbReference>
<dbReference type="EMBL" id="LOPV01000218">
    <property type="protein sequence ID" value="KTG26680.1"/>
    <property type="molecule type" value="Genomic_DNA"/>
</dbReference>
<keyword evidence="3" id="KW-1185">Reference proteome</keyword>
<dbReference type="PANTHER" id="PTHR36174">
    <property type="entry name" value="LIPID II:GLYCINE GLYCYLTRANSFERASE"/>
    <property type="match status" value="1"/>
</dbReference>
<organism evidence="2 3">
    <name type="scientific">Haloferax profundi</name>
    <dbReference type="NCBI Taxonomy" id="1544718"/>
    <lineage>
        <taxon>Archaea</taxon>
        <taxon>Methanobacteriati</taxon>
        <taxon>Methanobacteriota</taxon>
        <taxon>Stenosarchaea group</taxon>
        <taxon>Halobacteria</taxon>
        <taxon>Halobacteriales</taxon>
        <taxon>Haloferacaceae</taxon>
        <taxon>Haloferax</taxon>
    </lineage>
</organism>
<sequence length="345" mass="38834">MSQLRLEQMNLDEWGDALPSSGVEVFQTPAVLDAIDQHFDGEMRLLGAFKGQEAVALLPVFERKNPLGRVVVSPPPSMAIPYIGPILMPNSPKQSAYESVNKEFADLVMDELGVRSNRAFVRILCSPSYLDPRPFEWSGFAIKPAFTYRIDQSNQSLDDVQSQLSRSLRREIRQTQDLDVTVSREGIDGAKLVYEDVVSRYDEQDEPFGMPWEFVETLVRNLGDRCRVYVARDPDGEYLSGIIVPYSEETGYFWLGGARGVYEGLSVNNLLHWTILEDIATDEALDSVTKYDLVGANTERLCNYKSKFGGELVPYYTVESTGVGMNLAKRTYQLLNKSGERIPTK</sequence>
<dbReference type="SUPFAM" id="SSF55729">
    <property type="entry name" value="Acyl-CoA N-acyltransferases (Nat)"/>
    <property type="match status" value="1"/>
</dbReference>
<accession>A0A0W1SLU5</accession>
<dbReference type="PANTHER" id="PTHR36174:SF1">
    <property type="entry name" value="LIPID II:GLYCINE GLYCYLTRANSFERASE"/>
    <property type="match status" value="1"/>
</dbReference>
<comment type="caution">
    <text evidence="2">The sequence shown here is derived from an EMBL/GenBank/DDBJ whole genome shotgun (WGS) entry which is preliminary data.</text>
</comment>
<dbReference type="RefSeq" id="WP_058572469.1">
    <property type="nucleotide sequence ID" value="NZ_LOPV01000218.1"/>
</dbReference>
<dbReference type="Gene3D" id="3.40.630.30">
    <property type="match status" value="1"/>
</dbReference>
<evidence type="ECO:0000313" key="2">
    <source>
        <dbReference type="EMBL" id="KTG26680.1"/>
    </source>
</evidence>
<gene>
    <name evidence="2" type="ORF">AUR66_15870</name>
</gene>
<proteinExistence type="predicted"/>
<evidence type="ECO:0000259" key="1">
    <source>
        <dbReference type="Pfam" id="PF13480"/>
    </source>
</evidence>
<name>A0A0W1SLU5_9EURY</name>
<dbReference type="Proteomes" id="UP000053157">
    <property type="component" value="Unassembled WGS sequence"/>
</dbReference>
<dbReference type="InterPro" id="IPR016181">
    <property type="entry name" value="Acyl_CoA_acyltransferase"/>
</dbReference>
<dbReference type="OrthoDB" id="140543at2157"/>
<protein>
    <recommendedName>
        <fullName evidence="1">BioF2-like acetyltransferase domain-containing protein</fullName>
    </recommendedName>
</protein>
<dbReference type="InterPro" id="IPR038740">
    <property type="entry name" value="BioF2-like_GNAT_dom"/>
</dbReference>
<evidence type="ECO:0000313" key="3">
    <source>
        <dbReference type="Proteomes" id="UP000053157"/>
    </source>
</evidence>